<dbReference type="Gene3D" id="3.80.10.10">
    <property type="entry name" value="Ribonuclease Inhibitor"/>
    <property type="match status" value="1"/>
</dbReference>
<evidence type="ECO:0000259" key="1">
    <source>
        <dbReference type="PROSITE" id="PS50181"/>
    </source>
</evidence>
<evidence type="ECO:0000313" key="2">
    <source>
        <dbReference type="EMBL" id="OBZ83383.1"/>
    </source>
</evidence>
<dbReference type="Proteomes" id="UP000093000">
    <property type="component" value="Unassembled WGS sequence"/>
</dbReference>
<protein>
    <submittedName>
        <fullName evidence="2">F-box/LRR-repeat protein 7</fullName>
    </submittedName>
</protein>
<dbReference type="EMBL" id="LUGH01000672">
    <property type="protein sequence ID" value="OBZ83383.1"/>
    <property type="molecule type" value="Genomic_DNA"/>
</dbReference>
<dbReference type="SMART" id="SM00256">
    <property type="entry name" value="FBOX"/>
    <property type="match status" value="1"/>
</dbReference>
<dbReference type="PROSITE" id="PS50181">
    <property type="entry name" value="FBOX"/>
    <property type="match status" value="1"/>
</dbReference>
<dbReference type="InterPro" id="IPR036047">
    <property type="entry name" value="F-box-like_dom_sf"/>
</dbReference>
<dbReference type="InterPro" id="IPR032675">
    <property type="entry name" value="LRR_dom_sf"/>
</dbReference>
<dbReference type="GO" id="GO:0019005">
    <property type="term" value="C:SCF ubiquitin ligase complex"/>
    <property type="evidence" value="ECO:0007669"/>
    <property type="project" value="TreeGrafter"/>
</dbReference>
<dbReference type="PANTHER" id="PTHR13318">
    <property type="entry name" value="PARTNER OF PAIRED, ISOFORM B-RELATED"/>
    <property type="match status" value="1"/>
</dbReference>
<dbReference type="InterPro" id="IPR001810">
    <property type="entry name" value="F-box_dom"/>
</dbReference>
<dbReference type="SMART" id="SM00367">
    <property type="entry name" value="LRR_CC"/>
    <property type="match status" value="5"/>
</dbReference>
<dbReference type="OrthoDB" id="10257471at2759"/>
<dbReference type="InterPro" id="IPR006553">
    <property type="entry name" value="Leu-rich_rpt_Cys-con_subtyp"/>
</dbReference>
<dbReference type="Pfam" id="PF12937">
    <property type="entry name" value="F-box-like"/>
    <property type="match status" value="1"/>
</dbReference>
<accession>A0A1C7N2N6</accession>
<comment type="caution">
    <text evidence="2">The sequence shown here is derived from an EMBL/GenBank/DDBJ whole genome shotgun (WGS) entry which is preliminary data.</text>
</comment>
<dbReference type="InParanoid" id="A0A1C7N2N6"/>
<dbReference type="SUPFAM" id="SSF52047">
    <property type="entry name" value="RNI-like"/>
    <property type="match status" value="1"/>
</dbReference>
<gene>
    <name evidence="2" type="primary">Fbxl7</name>
    <name evidence="2" type="ORF">A0J61_08569</name>
</gene>
<organism evidence="2 3">
    <name type="scientific">Choanephora cucurbitarum</name>
    <dbReference type="NCBI Taxonomy" id="101091"/>
    <lineage>
        <taxon>Eukaryota</taxon>
        <taxon>Fungi</taxon>
        <taxon>Fungi incertae sedis</taxon>
        <taxon>Mucoromycota</taxon>
        <taxon>Mucoromycotina</taxon>
        <taxon>Mucoromycetes</taxon>
        <taxon>Mucorales</taxon>
        <taxon>Mucorineae</taxon>
        <taxon>Choanephoraceae</taxon>
        <taxon>Choanephoroideae</taxon>
        <taxon>Choanephora</taxon>
    </lineage>
</organism>
<reference evidence="2 3" key="1">
    <citation type="submission" date="2016-03" db="EMBL/GenBank/DDBJ databases">
        <title>Choanephora cucurbitarum.</title>
        <authorList>
            <person name="Min B."/>
            <person name="Park H."/>
            <person name="Park J.-H."/>
            <person name="Shin H.-D."/>
            <person name="Choi I.-G."/>
        </authorList>
    </citation>
    <scope>NUCLEOTIDE SEQUENCE [LARGE SCALE GENOMIC DNA]</scope>
    <source>
        <strain evidence="2 3">KUS-F28377</strain>
    </source>
</reference>
<sequence>MIDMQPCLFDYQYIYTMRIFYFNKDNQSDPLTLLYNSGQRAELHTPSRSLNFPPEIVQRILTFLPRTSLPNVACVNRLWNALAMPILYRHIYIRTLPHWLSLVNAFSQPGFSAQYGPYVNSVVLLPSPQLVSSQLTSALNHRVIENDDILQPSLRGYVRLERVNFELTGLEMMEKPMQEHEEDGHHENFAEIDTTQKEAEWLSMVTDDQMCQLLRDCSQLEYLHLSGCERLSDEIIITLARAKTLPHSRPVRGLWLSLLRNLTPHGITEMMRVEKELGLPKRLKHLDLGFQVLLTDEAIESIVAYWGSSLTHIRLNSIYHLSNYAIYAISKCCPHLILLHLVRCWRMDNAALYRLAHQCKKLRYVSVSFLSQSNEEGIKHLIHSCPDLVWLDITGSGINSLFKTVILDSWTNYRRQHHLPPVYIKDGTMNLL</sequence>
<name>A0A1C7N2N6_9FUNG</name>
<dbReference type="PANTHER" id="PTHR13318:SF190">
    <property type="entry name" value="PARTNER OF PAIRED, ISOFORM B"/>
    <property type="match status" value="1"/>
</dbReference>
<dbReference type="STRING" id="101091.A0A1C7N2N6"/>
<dbReference type="SUPFAM" id="SSF81383">
    <property type="entry name" value="F-box domain"/>
    <property type="match status" value="1"/>
</dbReference>
<keyword evidence="3" id="KW-1185">Reference proteome</keyword>
<dbReference type="GO" id="GO:0031146">
    <property type="term" value="P:SCF-dependent proteasomal ubiquitin-dependent protein catabolic process"/>
    <property type="evidence" value="ECO:0007669"/>
    <property type="project" value="TreeGrafter"/>
</dbReference>
<dbReference type="Gene3D" id="1.20.1280.50">
    <property type="match status" value="1"/>
</dbReference>
<feature type="domain" description="F-box" evidence="1">
    <location>
        <begin position="46"/>
        <end position="91"/>
    </location>
</feature>
<proteinExistence type="predicted"/>
<dbReference type="AlphaFoldDB" id="A0A1C7N2N6"/>
<evidence type="ECO:0000313" key="3">
    <source>
        <dbReference type="Proteomes" id="UP000093000"/>
    </source>
</evidence>